<dbReference type="RefSeq" id="WP_248954860.1">
    <property type="nucleotide sequence ID" value="NZ_JAKIKU010000002.1"/>
</dbReference>
<comment type="caution">
    <text evidence="8">The sequence shown here is derived from an EMBL/GenBank/DDBJ whole genome shotgun (WGS) entry which is preliminary data.</text>
</comment>
<reference evidence="8 9" key="1">
    <citation type="submission" date="2022-01" db="EMBL/GenBank/DDBJ databases">
        <title>Whole genome-based taxonomy of the Shewanellaceae.</title>
        <authorList>
            <person name="Martin-Rodriguez A.J."/>
        </authorList>
    </citation>
    <scope>NUCLEOTIDE SEQUENCE [LARGE SCALE GENOMIC DNA]</scope>
    <source>
        <strain evidence="8 9">DSM 24955</strain>
    </source>
</reference>
<protein>
    <submittedName>
        <fullName evidence="8">RDD family protein</fullName>
    </submittedName>
</protein>
<name>A0ABT0KKX1_9GAMM</name>
<comment type="subcellular location">
    <subcellularLocation>
        <location evidence="1">Cell membrane</location>
        <topology evidence="1">Multi-pass membrane protein</topology>
    </subcellularLocation>
</comment>
<evidence type="ECO:0000313" key="9">
    <source>
        <dbReference type="Proteomes" id="UP001202134"/>
    </source>
</evidence>
<proteinExistence type="predicted"/>
<dbReference type="PANTHER" id="PTHR36115">
    <property type="entry name" value="PROLINE-RICH ANTIGEN HOMOLOG-RELATED"/>
    <property type="match status" value="1"/>
</dbReference>
<feature type="transmembrane region" description="Helical" evidence="6">
    <location>
        <begin position="156"/>
        <end position="176"/>
    </location>
</feature>
<evidence type="ECO:0000256" key="2">
    <source>
        <dbReference type="ARBA" id="ARBA00022475"/>
    </source>
</evidence>
<organism evidence="8 9">
    <name type="scientific">Shewanella electrodiphila</name>
    <dbReference type="NCBI Taxonomy" id="934143"/>
    <lineage>
        <taxon>Bacteria</taxon>
        <taxon>Pseudomonadati</taxon>
        <taxon>Pseudomonadota</taxon>
        <taxon>Gammaproteobacteria</taxon>
        <taxon>Alteromonadales</taxon>
        <taxon>Shewanellaceae</taxon>
        <taxon>Shewanella</taxon>
    </lineage>
</organism>
<sequence length="227" mass="25912">MDRMPDFSSYTYGELLDVRNQIDKTIYRDRFDEVARLIQIYEASPKEASPREAVEEEQKAITNKYATFWHRLGAAIIDGFFLAPILYLECLIFGVEFNLNDQLQQSLHGLQIIIYYIFMHAFYGQTVGKMCTGVKVVNHEDETPIGLNQSILRESVSLGFCLIGLLLIVVSLKVNIANIEPLIFTLLFIGILALGWNISEFITMLLNDKRRAVHDFIGRTVVVITND</sequence>
<evidence type="ECO:0000256" key="6">
    <source>
        <dbReference type="SAM" id="Phobius"/>
    </source>
</evidence>
<dbReference type="Pfam" id="PF06271">
    <property type="entry name" value="RDD"/>
    <property type="match status" value="1"/>
</dbReference>
<dbReference type="InterPro" id="IPR010432">
    <property type="entry name" value="RDD"/>
</dbReference>
<feature type="domain" description="RDD" evidence="7">
    <location>
        <begin position="65"/>
        <end position="218"/>
    </location>
</feature>
<keyword evidence="4 6" id="KW-1133">Transmembrane helix</keyword>
<accession>A0ABT0KKX1</accession>
<keyword evidence="9" id="KW-1185">Reference proteome</keyword>
<evidence type="ECO:0000256" key="5">
    <source>
        <dbReference type="ARBA" id="ARBA00023136"/>
    </source>
</evidence>
<dbReference type="InterPro" id="IPR051791">
    <property type="entry name" value="Pra-immunoreactive"/>
</dbReference>
<dbReference type="EMBL" id="JAKIKU010000002">
    <property type="protein sequence ID" value="MCL1044482.1"/>
    <property type="molecule type" value="Genomic_DNA"/>
</dbReference>
<keyword evidence="3 6" id="KW-0812">Transmembrane</keyword>
<evidence type="ECO:0000256" key="1">
    <source>
        <dbReference type="ARBA" id="ARBA00004651"/>
    </source>
</evidence>
<keyword evidence="5 6" id="KW-0472">Membrane</keyword>
<feature type="transmembrane region" description="Helical" evidence="6">
    <location>
        <begin position="182"/>
        <end position="206"/>
    </location>
</feature>
<evidence type="ECO:0000313" key="8">
    <source>
        <dbReference type="EMBL" id="MCL1044482.1"/>
    </source>
</evidence>
<gene>
    <name evidence="8" type="ORF">L2737_03930</name>
</gene>
<keyword evidence="2" id="KW-1003">Cell membrane</keyword>
<dbReference type="Proteomes" id="UP001202134">
    <property type="component" value="Unassembled WGS sequence"/>
</dbReference>
<feature type="transmembrane region" description="Helical" evidence="6">
    <location>
        <begin position="72"/>
        <end position="94"/>
    </location>
</feature>
<feature type="transmembrane region" description="Helical" evidence="6">
    <location>
        <begin position="106"/>
        <end position="123"/>
    </location>
</feature>
<evidence type="ECO:0000256" key="3">
    <source>
        <dbReference type="ARBA" id="ARBA00022692"/>
    </source>
</evidence>
<evidence type="ECO:0000259" key="7">
    <source>
        <dbReference type="Pfam" id="PF06271"/>
    </source>
</evidence>
<evidence type="ECO:0000256" key="4">
    <source>
        <dbReference type="ARBA" id="ARBA00022989"/>
    </source>
</evidence>